<dbReference type="EnsemblPlants" id="OMERI04G08430.1">
    <property type="protein sequence ID" value="OMERI04G08430.1"/>
    <property type="gene ID" value="OMERI04G08430"/>
</dbReference>
<evidence type="ECO:0000313" key="3">
    <source>
        <dbReference type="Proteomes" id="UP000008021"/>
    </source>
</evidence>
<evidence type="ECO:0000256" key="1">
    <source>
        <dbReference type="SAM" id="MobiDB-lite"/>
    </source>
</evidence>
<proteinExistence type="predicted"/>
<evidence type="ECO:0000313" key="2">
    <source>
        <dbReference type="EnsemblPlants" id="OMERI04G08430.1"/>
    </source>
</evidence>
<dbReference type="Gramene" id="OMERI04G08430.1">
    <property type="protein sequence ID" value="OMERI04G08430.1"/>
    <property type="gene ID" value="OMERI04G08430"/>
</dbReference>
<dbReference type="Proteomes" id="UP000008021">
    <property type="component" value="Chromosome 4"/>
</dbReference>
<keyword evidence="3" id="KW-1185">Reference proteome</keyword>
<sequence>MMHSCQRRAAGPDHVSRQHGALYGQFHKHIAYKTRCWRKKRQLRVVLGLTSVLAPAVRDGAEVGPLGGVCLAEDGGSGGAEAGRHAGVTTDDGAEQRERPGRHFQPVPRHDVVLEDGDAMERPAVAVARGALAVSARARRLLERVGVDLDDGVEKRVEAGDLALGTSDQG</sequence>
<feature type="region of interest" description="Disordered" evidence="1">
    <location>
        <begin position="75"/>
        <end position="105"/>
    </location>
</feature>
<name>A0A0E0DD07_9ORYZ</name>
<protein>
    <submittedName>
        <fullName evidence="2">Uncharacterized protein</fullName>
    </submittedName>
</protein>
<organism evidence="2">
    <name type="scientific">Oryza meridionalis</name>
    <dbReference type="NCBI Taxonomy" id="40149"/>
    <lineage>
        <taxon>Eukaryota</taxon>
        <taxon>Viridiplantae</taxon>
        <taxon>Streptophyta</taxon>
        <taxon>Embryophyta</taxon>
        <taxon>Tracheophyta</taxon>
        <taxon>Spermatophyta</taxon>
        <taxon>Magnoliopsida</taxon>
        <taxon>Liliopsida</taxon>
        <taxon>Poales</taxon>
        <taxon>Poaceae</taxon>
        <taxon>BOP clade</taxon>
        <taxon>Oryzoideae</taxon>
        <taxon>Oryzeae</taxon>
        <taxon>Oryzinae</taxon>
        <taxon>Oryza</taxon>
    </lineage>
</organism>
<reference evidence="2" key="2">
    <citation type="submission" date="2018-05" db="EMBL/GenBank/DDBJ databases">
        <title>OmerRS3 (Oryza meridionalis Reference Sequence Version 3).</title>
        <authorList>
            <person name="Zhang J."/>
            <person name="Kudrna D."/>
            <person name="Lee S."/>
            <person name="Talag J."/>
            <person name="Welchert J."/>
            <person name="Wing R.A."/>
        </authorList>
    </citation>
    <scope>NUCLEOTIDE SEQUENCE [LARGE SCALE GENOMIC DNA]</scope>
    <source>
        <strain evidence="2">cv. OR44</strain>
    </source>
</reference>
<dbReference type="AlphaFoldDB" id="A0A0E0DD07"/>
<reference evidence="2" key="1">
    <citation type="submission" date="2015-04" db="UniProtKB">
        <authorList>
            <consortium name="EnsemblPlants"/>
        </authorList>
    </citation>
    <scope>IDENTIFICATION</scope>
</reference>
<accession>A0A0E0DD07</accession>
<dbReference type="HOGENOM" id="CLU_1573135_0_0_1"/>